<protein>
    <submittedName>
        <fullName evidence="1">Uncharacterized protein</fullName>
    </submittedName>
</protein>
<sequence>MGFSCRLAPLFTQTAMSVAIALPPPVAPRSSPLAAALSACTGLDRRRDLDILAAQEDAYNRETLAILVAHCESLMKNNVSAWDERIKAEFERGNAAIHGVDIRVYHDDRFTLSYESLRLLRSDRSPHPDMLGTAARRLPTPDNIDRVVSAMRFVRRNPLRLRIVSTVYYDDWMELQLADNEHRTWLAACVEDLTMPVDGSRSSHPPSLDAAFCISGQRLAHALIRMGDQRMSRSAVSPPTGDMGADHRLVVKHCWETDSLWCHARGTLAVFATLLERMEATPAIYHAFIAPHQLATLRAATDLVE</sequence>
<name>A0A811BRA9_9VIRU</name>
<evidence type="ECO:0000313" key="1">
    <source>
        <dbReference type="EMBL" id="BCU03362.1"/>
    </source>
</evidence>
<proteinExistence type="predicted"/>
<evidence type="ECO:0000313" key="2">
    <source>
        <dbReference type="Proteomes" id="UP001253637"/>
    </source>
</evidence>
<reference evidence="1" key="1">
    <citation type="submission" date="2021-04" db="EMBL/GenBank/DDBJ databases">
        <title>Draft Genome Sequence of Pandoravirus japonicus, Isolated from the Sabaishi River of Niigata, Japan.</title>
        <authorList>
            <person name="Hosokawa N."/>
            <person name="Takahashi H."/>
            <person name="Aoki K."/>
            <person name="Takemura M."/>
        </authorList>
    </citation>
    <scope>NUCLEOTIDE SEQUENCE</scope>
</reference>
<accession>A0A811BRA9</accession>
<organism evidence="1 2">
    <name type="scientific">Pandoravirus japonicus</name>
    <dbReference type="NCBI Taxonomy" id="2823154"/>
    <lineage>
        <taxon>Viruses</taxon>
        <taxon>Pandoravirus</taxon>
    </lineage>
</organism>
<dbReference type="Proteomes" id="UP001253637">
    <property type="component" value="Segment"/>
</dbReference>
<dbReference type="EMBL" id="LC625835">
    <property type="protein sequence ID" value="BCU03362.1"/>
    <property type="molecule type" value="Genomic_DNA"/>
</dbReference>